<evidence type="ECO:0000256" key="6">
    <source>
        <dbReference type="ARBA" id="ARBA00023136"/>
    </source>
</evidence>
<dbReference type="GO" id="GO:0005524">
    <property type="term" value="F:ATP binding"/>
    <property type="evidence" value="ECO:0007669"/>
    <property type="project" value="UniProtKB-KW"/>
</dbReference>
<dbReference type="InterPro" id="IPR036640">
    <property type="entry name" value="ABC1_TM_sf"/>
</dbReference>
<dbReference type="InterPro" id="IPR033838">
    <property type="entry name" value="CvaB_peptidase"/>
</dbReference>
<dbReference type="PROSITE" id="PS00211">
    <property type="entry name" value="ABC_TRANSPORTER_1"/>
    <property type="match status" value="1"/>
</dbReference>
<evidence type="ECO:0000259" key="10">
    <source>
        <dbReference type="PROSITE" id="PS50990"/>
    </source>
</evidence>
<dbReference type="GO" id="GO:0016887">
    <property type="term" value="F:ATP hydrolysis activity"/>
    <property type="evidence" value="ECO:0007669"/>
    <property type="project" value="InterPro"/>
</dbReference>
<dbReference type="GO" id="GO:0006508">
    <property type="term" value="P:proteolysis"/>
    <property type="evidence" value="ECO:0007669"/>
    <property type="project" value="InterPro"/>
</dbReference>
<evidence type="ECO:0000256" key="1">
    <source>
        <dbReference type="ARBA" id="ARBA00004651"/>
    </source>
</evidence>
<dbReference type="Pfam" id="PF03412">
    <property type="entry name" value="Peptidase_C39"/>
    <property type="match status" value="1"/>
</dbReference>
<dbReference type="InterPro" id="IPR011527">
    <property type="entry name" value="ABC1_TM_dom"/>
</dbReference>
<evidence type="ECO:0000256" key="7">
    <source>
        <dbReference type="SAM" id="Phobius"/>
    </source>
</evidence>
<feature type="domain" description="Peptidase C39" evidence="10">
    <location>
        <begin position="23"/>
        <end position="142"/>
    </location>
</feature>
<dbReference type="RefSeq" id="WP_110923179.1">
    <property type="nucleotide sequence ID" value="NZ_QJSU01000005.1"/>
</dbReference>
<keyword evidence="6 7" id="KW-0472">Membrane</keyword>
<dbReference type="InterPro" id="IPR005074">
    <property type="entry name" value="Peptidase_C39"/>
</dbReference>
<dbReference type="AlphaFoldDB" id="A0A2V4V246"/>
<dbReference type="Gene3D" id="3.40.50.300">
    <property type="entry name" value="P-loop containing nucleotide triphosphate hydrolases"/>
    <property type="match status" value="1"/>
</dbReference>
<dbReference type="Gene3D" id="3.90.70.10">
    <property type="entry name" value="Cysteine proteinases"/>
    <property type="match status" value="1"/>
</dbReference>
<dbReference type="PROSITE" id="PS50929">
    <property type="entry name" value="ABC_TM1F"/>
    <property type="match status" value="1"/>
</dbReference>
<feature type="domain" description="ABC transporter" evidence="8">
    <location>
        <begin position="492"/>
        <end position="707"/>
    </location>
</feature>
<evidence type="ECO:0000313" key="12">
    <source>
        <dbReference type="Proteomes" id="UP000247746"/>
    </source>
</evidence>
<keyword evidence="2 7" id="KW-0812">Transmembrane</keyword>
<dbReference type="EMBL" id="QJSU01000005">
    <property type="protein sequence ID" value="PYE38930.1"/>
    <property type="molecule type" value="Genomic_DNA"/>
</dbReference>
<dbReference type="CDD" id="cd02419">
    <property type="entry name" value="Peptidase_C39C"/>
    <property type="match status" value="1"/>
</dbReference>
<reference evidence="11 12" key="1">
    <citation type="submission" date="2018-06" db="EMBL/GenBank/DDBJ databases">
        <title>Genomic Encyclopedia of Type Strains, Phase III (KMG-III): the genomes of soil and plant-associated and newly described type strains.</title>
        <authorList>
            <person name="Whitman W."/>
        </authorList>
    </citation>
    <scope>NUCLEOTIDE SEQUENCE [LARGE SCALE GENOMIC DNA]</scope>
    <source>
        <strain evidence="11 12">CECT 5889</strain>
    </source>
</reference>
<dbReference type="PROSITE" id="PS50893">
    <property type="entry name" value="ABC_TRANSPORTER_2"/>
    <property type="match status" value="1"/>
</dbReference>
<dbReference type="OrthoDB" id="6828292at2"/>
<dbReference type="SUPFAM" id="SSF90123">
    <property type="entry name" value="ABC transporter transmembrane region"/>
    <property type="match status" value="1"/>
</dbReference>
<evidence type="ECO:0000256" key="5">
    <source>
        <dbReference type="ARBA" id="ARBA00022989"/>
    </source>
</evidence>
<feature type="domain" description="ABC transmembrane type-1" evidence="9">
    <location>
        <begin position="176"/>
        <end position="455"/>
    </location>
</feature>
<evidence type="ECO:0000256" key="4">
    <source>
        <dbReference type="ARBA" id="ARBA00022840"/>
    </source>
</evidence>
<feature type="transmembrane region" description="Helical" evidence="7">
    <location>
        <begin position="176"/>
        <end position="196"/>
    </location>
</feature>
<dbReference type="GO" id="GO:0005886">
    <property type="term" value="C:plasma membrane"/>
    <property type="evidence" value="ECO:0007669"/>
    <property type="project" value="UniProtKB-SubCell"/>
</dbReference>
<dbReference type="PROSITE" id="PS50990">
    <property type="entry name" value="PEPTIDASE_C39"/>
    <property type="match status" value="1"/>
</dbReference>
<dbReference type="PANTHER" id="PTHR24221">
    <property type="entry name" value="ATP-BINDING CASSETTE SUB-FAMILY B"/>
    <property type="match status" value="1"/>
</dbReference>
<comment type="subcellular location">
    <subcellularLocation>
        <location evidence="1">Cell membrane</location>
        <topology evidence="1">Multi-pass membrane protein</topology>
    </subcellularLocation>
</comment>
<proteinExistence type="predicted"/>
<keyword evidence="12" id="KW-1185">Reference proteome</keyword>
<feature type="transmembrane region" description="Helical" evidence="7">
    <location>
        <begin position="283"/>
        <end position="306"/>
    </location>
</feature>
<dbReference type="GO" id="GO:0034040">
    <property type="term" value="F:ATPase-coupled lipid transmembrane transporter activity"/>
    <property type="evidence" value="ECO:0007669"/>
    <property type="project" value="TreeGrafter"/>
</dbReference>
<dbReference type="InterPro" id="IPR003593">
    <property type="entry name" value="AAA+_ATPase"/>
</dbReference>
<dbReference type="SUPFAM" id="SSF52540">
    <property type="entry name" value="P-loop containing nucleoside triphosphate hydrolases"/>
    <property type="match status" value="1"/>
</dbReference>
<evidence type="ECO:0000256" key="2">
    <source>
        <dbReference type="ARBA" id="ARBA00022692"/>
    </source>
</evidence>
<sequence>MTNNSYLKSLSLGLTRRTKIILQTESSECGLACLAMIASYHGYYTDLFTLRQKHSISQKGATLARIIAIANSIDLQTRPIRLDLKELNKLRLPCILHWDMNHFVVLTSVSMRKITILDPALGERSISMQDASKSFTGVALELWTNANFEQKTEKTTIDIFRLFGGIKGIWRSLSQVFILALVLELFSLVTPLFMQWVIDHVILSADINLLTTLVIGFGLLMLLNNSISLLQSWIGMYLSTTLKVQWKSNIFNHLLHLPTTYFQKRHLGDVVSRFSSIDAIQSTLTTTFLTAILDGLMTIFTLTLMFMYSPSLSIVVILSLIIYAALRWIWYIPLRRATEEQIVHAAQQSTHFMESMRGIKAIKRYDKQEYRQSSWLALFVNQVNARLKTQKLNLMFQFTNGIIFGLENLIVVYLGASFVIEGEFTVGVLIAFLAYKSQFGSRVSSLIDKYVELKMLNIHGERLADIVLQDQERSQYLPKLNPIESEDNISDIKVKNISFKYSEDEEYILKDISLYVKDKESVAIVGETGCGKSTLMSLMIGELKPSSGEILIAGKNFKNIAELNSRKLIACVAQDDVLFAGSLLENISFFDEGVDMLWATKCAKLASIHDEIMSMPMEYQTLIGDMGSILSGGQKQRIFIARALYQRPKILFLDEATSHLDVETERKINNTIKSLNITRVFIAHRPETINSADRVISLKNSSKIGLA</sequence>
<evidence type="ECO:0000259" key="8">
    <source>
        <dbReference type="PROSITE" id="PS50893"/>
    </source>
</evidence>
<dbReference type="Pfam" id="PF00664">
    <property type="entry name" value="ABC_membrane"/>
    <property type="match status" value="1"/>
</dbReference>
<evidence type="ECO:0000256" key="3">
    <source>
        <dbReference type="ARBA" id="ARBA00022741"/>
    </source>
</evidence>
<evidence type="ECO:0000259" key="9">
    <source>
        <dbReference type="PROSITE" id="PS50929"/>
    </source>
</evidence>
<accession>A0A2V4V246</accession>
<dbReference type="GO" id="GO:0008234">
    <property type="term" value="F:cysteine-type peptidase activity"/>
    <property type="evidence" value="ECO:0007669"/>
    <property type="project" value="InterPro"/>
</dbReference>
<name>A0A2V4V246_9GAMM</name>
<dbReference type="InterPro" id="IPR003439">
    <property type="entry name" value="ABC_transporter-like_ATP-bd"/>
</dbReference>
<dbReference type="Proteomes" id="UP000247746">
    <property type="component" value="Unassembled WGS sequence"/>
</dbReference>
<keyword evidence="3" id="KW-0547">Nucleotide-binding</keyword>
<gene>
    <name evidence="11" type="ORF">DFP82_10584</name>
</gene>
<dbReference type="InterPro" id="IPR039421">
    <property type="entry name" value="Type_1_exporter"/>
</dbReference>
<organism evidence="11 12">
    <name type="scientific">Psychrobacter fozii</name>
    <dbReference type="NCBI Taxonomy" id="198480"/>
    <lineage>
        <taxon>Bacteria</taxon>
        <taxon>Pseudomonadati</taxon>
        <taxon>Pseudomonadota</taxon>
        <taxon>Gammaproteobacteria</taxon>
        <taxon>Moraxellales</taxon>
        <taxon>Moraxellaceae</taxon>
        <taxon>Psychrobacter</taxon>
    </lineage>
</organism>
<evidence type="ECO:0000313" key="11">
    <source>
        <dbReference type="EMBL" id="PYE38930.1"/>
    </source>
</evidence>
<feature type="transmembrane region" description="Helical" evidence="7">
    <location>
        <begin position="312"/>
        <end position="330"/>
    </location>
</feature>
<dbReference type="PANTHER" id="PTHR24221:SF606">
    <property type="entry name" value="COLICIN V SECRETION-PROCESSING ATP-BINDING PROTEIN"/>
    <property type="match status" value="1"/>
</dbReference>
<dbReference type="Gene3D" id="1.20.1560.10">
    <property type="entry name" value="ABC transporter type 1, transmembrane domain"/>
    <property type="match status" value="1"/>
</dbReference>
<dbReference type="InterPro" id="IPR017871">
    <property type="entry name" value="ABC_transporter-like_CS"/>
</dbReference>
<keyword evidence="4" id="KW-0067">ATP-binding</keyword>
<dbReference type="CDD" id="cd18567">
    <property type="entry name" value="ABC_6TM_CvaB_RaxB_like"/>
    <property type="match status" value="1"/>
</dbReference>
<protein>
    <submittedName>
        <fullName evidence="11">Colicin V processing peptidase</fullName>
    </submittedName>
</protein>
<keyword evidence="5 7" id="KW-1133">Transmembrane helix</keyword>
<dbReference type="GO" id="GO:0140359">
    <property type="term" value="F:ABC-type transporter activity"/>
    <property type="evidence" value="ECO:0007669"/>
    <property type="project" value="InterPro"/>
</dbReference>
<comment type="caution">
    <text evidence="11">The sequence shown here is derived from an EMBL/GenBank/DDBJ whole genome shotgun (WGS) entry which is preliminary data.</text>
</comment>
<dbReference type="Pfam" id="PF00005">
    <property type="entry name" value="ABC_tran"/>
    <property type="match status" value="1"/>
</dbReference>
<dbReference type="SMART" id="SM00382">
    <property type="entry name" value="AAA"/>
    <property type="match status" value="1"/>
</dbReference>
<dbReference type="InterPro" id="IPR027417">
    <property type="entry name" value="P-loop_NTPase"/>
</dbReference>